<keyword evidence="3 6" id="KW-0732">Signal</keyword>
<dbReference type="Proteomes" id="UP001183607">
    <property type="component" value="Unassembled WGS sequence"/>
</dbReference>
<sequence length="323" mass="34520">MKSSSRRRPRISLRAAAGSLAAVLGAGVLAACSSTASGTGEDGKLRITSAFYPLTYLAEEIGGSHVDVDTLTKPGQEPHDLEISAKQTVAIEDSGVLLYLKGLQPSVDDVVAQSSVKHKLDAASLTTLEKHGTEVGGHAEEHDHDHGGEAGEDPHVWLDPVRYAQLAKGVGKELEKADPDHADTYAKNTKTLVGKLGELDTDYREGLRNTKTKVFLTTHAAFGYLAERYGLTEEAIAGLNPESEPSLSRMKDLREIAKADHVTTVFYETLVSDRTAKTVAGDSGLRTDVLDPLEGITDTSRGDDYIEVMRANLTALQKALGAS</sequence>
<gene>
    <name evidence="7" type="ORF">RM574_03090</name>
</gene>
<dbReference type="InterPro" id="IPR050492">
    <property type="entry name" value="Bact_metal-bind_prot9"/>
</dbReference>
<evidence type="ECO:0000256" key="4">
    <source>
        <dbReference type="RuleBase" id="RU003512"/>
    </source>
</evidence>
<evidence type="ECO:0000313" key="8">
    <source>
        <dbReference type="Proteomes" id="UP001183607"/>
    </source>
</evidence>
<evidence type="ECO:0000256" key="6">
    <source>
        <dbReference type="SAM" id="SignalP"/>
    </source>
</evidence>
<name>A0ABD5E0E2_9ACTN</name>
<accession>A0ABD5E0E2</accession>
<dbReference type="Gene3D" id="3.40.50.1980">
    <property type="entry name" value="Nitrogenase molybdenum iron protein domain"/>
    <property type="match status" value="2"/>
</dbReference>
<dbReference type="EMBL" id="JAVRER010000003">
    <property type="protein sequence ID" value="MDT0414461.1"/>
    <property type="molecule type" value="Genomic_DNA"/>
</dbReference>
<dbReference type="InterPro" id="IPR006128">
    <property type="entry name" value="Lipoprotein_PsaA-like"/>
</dbReference>
<dbReference type="InterPro" id="IPR006129">
    <property type="entry name" value="AdhesinB"/>
</dbReference>
<dbReference type="AlphaFoldDB" id="A0ABD5E0E2"/>
<dbReference type="PANTHER" id="PTHR42953:SF3">
    <property type="entry name" value="HIGH-AFFINITY ZINC UPTAKE SYSTEM PROTEIN ZNUA"/>
    <property type="match status" value="1"/>
</dbReference>
<evidence type="ECO:0000313" key="7">
    <source>
        <dbReference type="EMBL" id="MDT0414461.1"/>
    </source>
</evidence>
<dbReference type="PANTHER" id="PTHR42953">
    <property type="entry name" value="HIGH-AFFINITY ZINC UPTAKE SYSTEM PROTEIN ZNUA-RELATED"/>
    <property type="match status" value="1"/>
</dbReference>
<organism evidence="7 8">
    <name type="scientific">Streptomyces evansiae</name>
    <dbReference type="NCBI Taxonomy" id="3075535"/>
    <lineage>
        <taxon>Bacteria</taxon>
        <taxon>Bacillati</taxon>
        <taxon>Actinomycetota</taxon>
        <taxon>Actinomycetes</taxon>
        <taxon>Kitasatosporales</taxon>
        <taxon>Streptomycetaceae</taxon>
        <taxon>Streptomyces</taxon>
    </lineage>
</organism>
<protein>
    <submittedName>
        <fullName evidence="7">Metal ABC transporter substrate-binding protein</fullName>
    </submittedName>
</protein>
<proteinExistence type="inferred from homology"/>
<dbReference type="PRINTS" id="PR00690">
    <property type="entry name" value="ADHESNFAMILY"/>
</dbReference>
<dbReference type="SUPFAM" id="SSF53807">
    <property type="entry name" value="Helical backbone' metal receptor"/>
    <property type="match status" value="1"/>
</dbReference>
<dbReference type="Pfam" id="PF01297">
    <property type="entry name" value="ZnuA"/>
    <property type="match status" value="1"/>
</dbReference>
<evidence type="ECO:0000256" key="5">
    <source>
        <dbReference type="SAM" id="MobiDB-lite"/>
    </source>
</evidence>
<evidence type="ECO:0000256" key="1">
    <source>
        <dbReference type="ARBA" id="ARBA00011028"/>
    </source>
</evidence>
<dbReference type="InterPro" id="IPR006127">
    <property type="entry name" value="ZnuA-like"/>
</dbReference>
<evidence type="ECO:0000256" key="2">
    <source>
        <dbReference type="ARBA" id="ARBA00022448"/>
    </source>
</evidence>
<evidence type="ECO:0000256" key="3">
    <source>
        <dbReference type="ARBA" id="ARBA00022729"/>
    </source>
</evidence>
<comment type="similarity">
    <text evidence="1 4">Belongs to the bacterial solute-binding protein 9 family.</text>
</comment>
<reference evidence="8" key="1">
    <citation type="submission" date="2023-07" db="EMBL/GenBank/DDBJ databases">
        <title>30 novel species of actinomycetes from the DSMZ collection.</title>
        <authorList>
            <person name="Nouioui I."/>
        </authorList>
    </citation>
    <scope>NUCLEOTIDE SEQUENCE [LARGE SCALE GENOMIC DNA]</scope>
    <source>
        <strain evidence="8">DSM 41982</strain>
    </source>
</reference>
<feature type="region of interest" description="Disordered" evidence="5">
    <location>
        <begin position="132"/>
        <end position="152"/>
    </location>
</feature>
<comment type="caution">
    <text evidence="7">The sequence shown here is derived from an EMBL/GenBank/DDBJ whole genome shotgun (WGS) entry which is preliminary data.</text>
</comment>
<dbReference type="RefSeq" id="WP_093854728.1">
    <property type="nucleotide sequence ID" value="NZ_JAVRER010000003.1"/>
</dbReference>
<keyword evidence="2 4" id="KW-0813">Transport</keyword>
<dbReference type="PRINTS" id="PR00691">
    <property type="entry name" value="ADHESINB"/>
</dbReference>
<feature type="chain" id="PRO_5044751232" evidence="6">
    <location>
        <begin position="31"/>
        <end position="323"/>
    </location>
</feature>
<feature type="signal peptide" evidence="6">
    <location>
        <begin position="1"/>
        <end position="30"/>
    </location>
</feature>
<dbReference type="PROSITE" id="PS51257">
    <property type="entry name" value="PROKAR_LIPOPROTEIN"/>
    <property type="match status" value="1"/>
</dbReference>